<dbReference type="Proteomes" id="UP001549077">
    <property type="component" value="Unassembled WGS sequence"/>
</dbReference>
<organism evidence="1 2">
    <name type="scientific">Rhizobium binae</name>
    <dbReference type="NCBI Taxonomy" id="1138190"/>
    <lineage>
        <taxon>Bacteria</taxon>
        <taxon>Pseudomonadati</taxon>
        <taxon>Pseudomonadota</taxon>
        <taxon>Alphaproteobacteria</taxon>
        <taxon>Hyphomicrobiales</taxon>
        <taxon>Rhizobiaceae</taxon>
        <taxon>Rhizobium/Agrobacterium group</taxon>
        <taxon>Rhizobium</taxon>
    </lineage>
</organism>
<comment type="caution">
    <text evidence="1">The sequence shown here is derived from an EMBL/GenBank/DDBJ whole genome shotgun (WGS) entry which is preliminary data.</text>
</comment>
<proteinExistence type="predicted"/>
<protein>
    <submittedName>
        <fullName evidence="1">Uncharacterized protein</fullName>
    </submittedName>
</protein>
<gene>
    <name evidence="1" type="ORF">ABID08_005482</name>
</gene>
<evidence type="ECO:0000313" key="2">
    <source>
        <dbReference type="Proteomes" id="UP001549077"/>
    </source>
</evidence>
<dbReference type="GeneID" id="91152108"/>
<reference evidence="1 2" key="1">
    <citation type="submission" date="2024-06" db="EMBL/GenBank/DDBJ databases">
        <title>Genomic Encyclopedia of Type Strains, Phase IV (KMG-IV): sequencing the most valuable type-strain genomes for metagenomic binning, comparative biology and taxonomic classification.</title>
        <authorList>
            <person name="Goeker M."/>
        </authorList>
    </citation>
    <scope>NUCLEOTIDE SEQUENCE [LARGE SCALE GENOMIC DNA]</scope>
    <source>
        <strain evidence="1 2">DSM 29288</strain>
    </source>
</reference>
<dbReference type="RefSeq" id="WP_168300470.1">
    <property type="nucleotide sequence ID" value="NZ_CP071607.1"/>
</dbReference>
<accession>A0ABV2MNR5</accession>
<keyword evidence="2" id="KW-1185">Reference proteome</keyword>
<sequence length="106" mass="11404">MIIFIEAMHLLPHPFDMQAPILLPGLLRERQHSSSQLSFGSFRKPAAPPPAAGFFVLATGNRTAPRAPGGDGDAVFNPRQILLSVLNSLERSCRLASPAAKRGQTC</sequence>
<evidence type="ECO:0000313" key="1">
    <source>
        <dbReference type="EMBL" id="MET3758100.1"/>
    </source>
</evidence>
<name>A0ABV2MNR5_9HYPH</name>
<dbReference type="EMBL" id="JBEPMY010000024">
    <property type="protein sequence ID" value="MET3758100.1"/>
    <property type="molecule type" value="Genomic_DNA"/>
</dbReference>